<dbReference type="PROSITE" id="PS50928">
    <property type="entry name" value="ABC_TM1"/>
    <property type="match status" value="1"/>
</dbReference>
<evidence type="ECO:0000256" key="2">
    <source>
        <dbReference type="ARBA" id="ARBA00022448"/>
    </source>
</evidence>
<evidence type="ECO:0000256" key="4">
    <source>
        <dbReference type="ARBA" id="ARBA00022692"/>
    </source>
</evidence>
<feature type="transmembrane region" description="Helical" evidence="7">
    <location>
        <begin position="235"/>
        <end position="260"/>
    </location>
</feature>
<comment type="similarity">
    <text evidence="7">Belongs to the binding-protein-dependent transport system permease family.</text>
</comment>
<evidence type="ECO:0000256" key="5">
    <source>
        <dbReference type="ARBA" id="ARBA00022989"/>
    </source>
</evidence>
<evidence type="ECO:0000256" key="1">
    <source>
        <dbReference type="ARBA" id="ARBA00004651"/>
    </source>
</evidence>
<evidence type="ECO:0000259" key="8">
    <source>
        <dbReference type="PROSITE" id="PS50928"/>
    </source>
</evidence>
<dbReference type="InterPro" id="IPR035906">
    <property type="entry name" value="MetI-like_sf"/>
</dbReference>
<keyword evidence="3" id="KW-1003">Cell membrane</keyword>
<keyword evidence="4 7" id="KW-0812">Transmembrane</keyword>
<dbReference type="NCBIfam" id="TIGR01726">
    <property type="entry name" value="HEQRo_perm_3TM"/>
    <property type="match status" value="1"/>
</dbReference>
<dbReference type="Pfam" id="PF00528">
    <property type="entry name" value="BPD_transp_1"/>
    <property type="match status" value="1"/>
</dbReference>
<sequence length="288" mass="31500">MSTVLYDAAGPRARNRYRLYGLLTTLAVVAVLAYVVWKFYDTGQFSGRKWSIFQYEQVQRTLLSGLGNTLKAAATGAVLALAFGVLFAFARLSDRAWVRVPAGLVVELFRALPVVVMIFLIYYGTLANAGSASTFWSVVIALTIYNGSVLAEVFRAGIAAVPRGQSEAAYAIGLRKSQVLRMILLPQAVRAMLPAIISQLVVLLKDTALGFLITYRELLTEARQLASYGEFEFPTIPVAIVVGAIYIVICLALSLVATWLERRNRERGRRRTADRNVQMGAGEPDAGA</sequence>
<keyword evidence="2 7" id="KW-0813">Transport</keyword>
<evidence type="ECO:0000256" key="7">
    <source>
        <dbReference type="RuleBase" id="RU363032"/>
    </source>
</evidence>
<dbReference type="InterPro" id="IPR043429">
    <property type="entry name" value="ArtM/GltK/GlnP/TcyL/YhdX-like"/>
</dbReference>
<dbReference type="Proteomes" id="UP000800981">
    <property type="component" value="Unassembled WGS sequence"/>
</dbReference>
<keyword evidence="10" id="KW-1185">Reference proteome</keyword>
<name>A0ABX0GVF2_9ACTN</name>
<comment type="caution">
    <text evidence="9">The sequence shown here is derived from an EMBL/GenBank/DDBJ whole genome shotgun (WGS) entry which is preliminary data.</text>
</comment>
<dbReference type="SUPFAM" id="SSF161098">
    <property type="entry name" value="MetI-like"/>
    <property type="match status" value="1"/>
</dbReference>
<evidence type="ECO:0000256" key="6">
    <source>
        <dbReference type="ARBA" id="ARBA00023136"/>
    </source>
</evidence>
<keyword evidence="6 7" id="KW-0472">Membrane</keyword>
<dbReference type="PANTHER" id="PTHR30614">
    <property type="entry name" value="MEMBRANE COMPONENT OF AMINO ACID ABC TRANSPORTER"/>
    <property type="match status" value="1"/>
</dbReference>
<reference evidence="9 10" key="1">
    <citation type="submission" date="2020-03" db="EMBL/GenBank/DDBJ databases">
        <title>Two novel Motilibacter sp.</title>
        <authorList>
            <person name="Liu S."/>
        </authorList>
    </citation>
    <scope>NUCLEOTIDE SEQUENCE [LARGE SCALE GENOMIC DNA]</scope>
    <source>
        <strain evidence="9 10">E257</strain>
    </source>
</reference>
<dbReference type="EMBL" id="JAANNP010000002">
    <property type="protein sequence ID" value="NHC13619.1"/>
    <property type="molecule type" value="Genomic_DNA"/>
</dbReference>
<dbReference type="InterPro" id="IPR000515">
    <property type="entry name" value="MetI-like"/>
</dbReference>
<evidence type="ECO:0000256" key="3">
    <source>
        <dbReference type="ARBA" id="ARBA00022475"/>
    </source>
</evidence>
<dbReference type="CDD" id="cd06261">
    <property type="entry name" value="TM_PBP2"/>
    <property type="match status" value="1"/>
</dbReference>
<gene>
    <name evidence="9" type="ORF">G9H71_07470</name>
</gene>
<evidence type="ECO:0000313" key="10">
    <source>
        <dbReference type="Proteomes" id="UP000800981"/>
    </source>
</evidence>
<dbReference type="Gene3D" id="1.10.3720.10">
    <property type="entry name" value="MetI-like"/>
    <property type="match status" value="1"/>
</dbReference>
<feature type="transmembrane region" description="Helical" evidence="7">
    <location>
        <begin position="72"/>
        <end position="90"/>
    </location>
</feature>
<proteinExistence type="inferred from homology"/>
<evidence type="ECO:0000313" key="9">
    <source>
        <dbReference type="EMBL" id="NHC13619.1"/>
    </source>
</evidence>
<feature type="transmembrane region" description="Helical" evidence="7">
    <location>
        <begin position="102"/>
        <end position="123"/>
    </location>
</feature>
<dbReference type="RefSeq" id="WP_166280269.1">
    <property type="nucleotide sequence ID" value="NZ_JAANNP010000002.1"/>
</dbReference>
<dbReference type="PANTHER" id="PTHR30614:SF21">
    <property type="entry name" value="AMINO ACID ABC TRANSPORTER PERMEASE"/>
    <property type="match status" value="1"/>
</dbReference>
<protein>
    <submittedName>
        <fullName evidence="9">Amino acid ABC transporter permease</fullName>
    </submittedName>
</protein>
<feature type="transmembrane region" description="Helical" evidence="7">
    <location>
        <begin position="135"/>
        <end position="154"/>
    </location>
</feature>
<organism evidence="9 10">
    <name type="scientific">Motilibacter deserti</name>
    <dbReference type="NCBI Taxonomy" id="2714956"/>
    <lineage>
        <taxon>Bacteria</taxon>
        <taxon>Bacillati</taxon>
        <taxon>Actinomycetota</taxon>
        <taxon>Actinomycetes</taxon>
        <taxon>Motilibacterales</taxon>
        <taxon>Motilibacteraceae</taxon>
        <taxon>Motilibacter</taxon>
    </lineage>
</organism>
<dbReference type="InterPro" id="IPR010065">
    <property type="entry name" value="AA_ABC_transptr_permease_3TM"/>
</dbReference>
<keyword evidence="5 7" id="KW-1133">Transmembrane helix</keyword>
<accession>A0ABX0GVF2</accession>
<comment type="subcellular location">
    <subcellularLocation>
        <location evidence="1 7">Cell membrane</location>
        <topology evidence="1 7">Multi-pass membrane protein</topology>
    </subcellularLocation>
</comment>
<feature type="transmembrane region" description="Helical" evidence="7">
    <location>
        <begin position="20"/>
        <end position="40"/>
    </location>
</feature>
<feature type="domain" description="ABC transmembrane type-1" evidence="8">
    <location>
        <begin position="66"/>
        <end position="257"/>
    </location>
</feature>